<keyword evidence="3" id="KW-1185">Reference proteome</keyword>
<keyword evidence="1" id="KW-0812">Transmembrane</keyword>
<feature type="transmembrane region" description="Helical" evidence="1">
    <location>
        <begin position="93"/>
        <end position="110"/>
    </location>
</feature>
<evidence type="ECO:0000256" key="1">
    <source>
        <dbReference type="SAM" id="Phobius"/>
    </source>
</evidence>
<feature type="transmembrane region" description="Helical" evidence="1">
    <location>
        <begin position="36"/>
        <end position="55"/>
    </location>
</feature>
<dbReference type="Proteomes" id="UP000186795">
    <property type="component" value="Unassembled WGS sequence"/>
</dbReference>
<reference evidence="3" key="1">
    <citation type="submission" date="2017-01" db="EMBL/GenBank/DDBJ databases">
        <authorList>
            <person name="Varghese N."/>
            <person name="Submissions S."/>
        </authorList>
    </citation>
    <scope>NUCLEOTIDE SEQUENCE [LARGE SCALE GENOMIC DNA]</scope>
    <source>
        <strain evidence="3">DSM 45196</strain>
    </source>
</reference>
<organism evidence="2 3">
    <name type="scientific">Kroppenstedtia eburnea</name>
    <dbReference type="NCBI Taxonomy" id="714067"/>
    <lineage>
        <taxon>Bacteria</taxon>
        <taxon>Bacillati</taxon>
        <taxon>Bacillota</taxon>
        <taxon>Bacilli</taxon>
        <taxon>Bacillales</taxon>
        <taxon>Thermoactinomycetaceae</taxon>
        <taxon>Kroppenstedtia</taxon>
    </lineage>
</organism>
<feature type="transmembrane region" description="Helical" evidence="1">
    <location>
        <begin position="6"/>
        <end position="24"/>
    </location>
</feature>
<proteinExistence type="predicted"/>
<dbReference type="OrthoDB" id="9866000at2"/>
<dbReference type="RefSeq" id="WP_076525156.1">
    <property type="nucleotide sequence ID" value="NZ_CP048103.1"/>
</dbReference>
<dbReference type="AlphaFoldDB" id="A0A1N7MMD3"/>
<keyword evidence="1" id="KW-1133">Transmembrane helix</keyword>
<feature type="transmembrane region" description="Helical" evidence="1">
    <location>
        <begin position="148"/>
        <end position="168"/>
    </location>
</feature>
<keyword evidence="1" id="KW-0472">Membrane</keyword>
<gene>
    <name evidence="2" type="ORF">SAMN05421790_106197</name>
</gene>
<evidence type="ECO:0000313" key="2">
    <source>
        <dbReference type="EMBL" id="SIS87263.1"/>
    </source>
</evidence>
<accession>A0A1N7MMD3</accession>
<dbReference type="EMBL" id="FTOD01000006">
    <property type="protein sequence ID" value="SIS87263.1"/>
    <property type="molecule type" value="Genomic_DNA"/>
</dbReference>
<evidence type="ECO:0000313" key="3">
    <source>
        <dbReference type="Proteomes" id="UP000186795"/>
    </source>
</evidence>
<feature type="transmembrane region" description="Helical" evidence="1">
    <location>
        <begin position="61"/>
        <end position="81"/>
    </location>
</feature>
<sequence length="182" mass="18693">MSVATWGWWLTGGGLLLWLVLLSWIPPAFPRRDGMVCSMSVGTAAGTGVGVYAPLVMGLPFLPSALIAYAVGCLAGWAVGWRSGVRGVLEGTAAGWMGGTMGAMIAVMNSPETASVLFRVTGVLVAGIQFMVFLILSPQGGAGKATGLLHNPWAFFVLTAGFLLSVHFHPLVAGGGSVHGGH</sequence>
<protein>
    <submittedName>
        <fullName evidence="2">Uncharacterized protein</fullName>
    </submittedName>
</protein>
<feature type="transmembrane region" description="Helical" evidence="1">
    <location>
        <begin position="116"/>
        <end position="136"/>
    </location>
</feature>
<name>A0A1N7MMD3_9BACL</name>